<accession>A0A1X7DI98</accession>
<dbReference type="AlphaFoldDB" id="A0A1X7DI98"/>
<evidence type="ECO:0000313" key="2">
    <source>
        <dbReference type="EMBL" id="SMF15886.1"/>
    </source>
</evidence>
<organism evidence="2 3">
    <name type="scientific">Trinickia caryophylli</name>
    <name type="common">Paraburkholderia caryophylli</name>
    <dbReference type="NCBI Taxonomy" id="28094"/>
    <lineage>
        <taxon>Bacteria</taxon>
        <taxon>Pseudomonadati</taxon>
        <taxon>Pseudomonadota</taxon>
        <taxon>Betaproteobacteria</taxon>
        <taxon>Burkholderiales</taxon>
        <taxon>Burkholderiaceae</taxon>
        <taxon>Trinickia</taxon>
    </lineage>
</organism>
<proteinExistence type="predicted"/>
<sequence length="35" mass="3695">MLGRVLPETARAEAGQLRSLQVDTAGGRPGSRRTS</sequence>
<dbReference type="EMBL" id="FXAH01000003">
    <property type="protein sequence ID" value="SMF15886.1"/>
    <property type="molecule type" value="Genomic_DNA"/>
</dbReference>
<evidence type="ECO:0000256" key="1">
    <source>
        <dbReference type="SAM" id="MobiDB-lite"/>
    </source>
</evidence>
<keyword evidence="3" id="KW-1185">Reference proteome</keyword>
<evidence type="ECO:0000313" key="3">
    <source>
        <dbReference type="Proteomes" id="UP000192911"/>
    </source>
</evidence>
<dbReference type="STRING" id="28094.SAMN06295900_103255"/>
<protein>
    <submittedName>
        <fullName evidence="2">Uncharacterized protein</fullName>
    </submittedName>
</protein>
<feature type="region of interest" description="Disordered" evidence="1">
    <location>
        <begin position="1"/>
        <end position="35"/>
    </location>
</feature>
<name>A0A1X7DI98_TRICW</name>
<reference evidence="3" key="1">
    <citation type="submission" date="2017-04" db="EMBL/GenBank/DDBJ databases">
        <authorList>
            <person name="Varghese N."/>
            <person name="Submissions S."/>
        </authorList>
    </citation>
    <scope>NUCLEOTIDE SEQUENCE [LARGE SCALE GENOMIC DNA]</scope>
    <source>
        <strain evidence="3">Ballard 720</strain>
    </source>
</reference>
<gene>
    <name evidence="2" type="ORF">SAMN06295900_103255</name>
</gene>
<dbReference type="Proteomes" id="UP000192911">
    <property type="component" value="Unassembled WGS sequence"/>
</dbReference>